<name>A0A0E9R2S6_ANGAN</name>
<accession>A0A0E9R2S6</accession>
<evidence type="ECO:0000313" key="1">
    <source>
        <dbReference type="EMBL" id="JAH23414.1"/>
    </source>
</evidence>
<proteinExistence type="predicted"/>
<dbReference type="AlphaFoldDB" id="A0A0E9R2S6"/>
<dbReference type="EMBL" id="GBXM01085163">
    <property type="protein sequence ID" value="JAH23414.1"/>
    <property type="molecule type" value="Transcribed_RNA"/>
</dbReference>
<reference evidence="1" key="2">
    <citation type="journal article" date="2015" name="Fish Shellfish Immunol.">
        <title>Early steps in the European eel (Anguilla anguilla)-Vibrio vulnificus interaction in the gills: Role of the RtxA13 toxin.</title>
        <authorList>
            <person name="Callol A."/>
            <person name="Pajuelo D."/>
            <person name="Ebbesson L."/>
            <person name="Teles M."/>
            <person name="MacKenzie S."/>
            <person name="Amaro C."/>
        </authorList>
    </citation>
    <scope>NUCLEOTIDE SEQUENCE</scope>
</reference>
<reference evidence="1" key="1">
    <citation type="submission" date="2014-11" db="EMBL/GenBank/DDBJ databases">
        <authorList>
            <person name="Amaro Gonzalez C."/>
        </authorList>
    </citation>
    <scope>NUCLEOTIDE SEQUENCE</scope>
</reference>
<protein>
    <submittedName>
        <fullName evidence="1">Uncharacterized protein</fullName>
    </submittedName>
</protein>
<sequence>MPVQEPAQTKSQNWKCSLRSELVLSPRGNRKKMPQITVILLL</sequence>
<organism evidence="1">
    <name type="scientific">Anguilla anguilla</name>
    <name type="common">European freshwater eel</name>
    <name type="synonym">Muraena anguilla</name>
    <dbReference type="NCBI Taxonomy" id="7936"/>
    <lineage>
        <taxon>Eukaryota</taxon>
        <taxon>Metazoa</taxon>
        <taxon>Chordata</taxon>
        <taxon>Craniata</taxon>
        <taxon>Vertebrata</taxon>
        <taxon>Euteleostomi</taxon>
        <taxon>Actinopterygii</taxon>
        <taxon>Neopterygii</taxon>
        <taxon>Teleostei</taxon>
        <taxon>Anguilliformes</taxon>
        <taxon>Anguillidae</taxon>
        <taxon>Anguilla</taxon>
    </lineage>
</organism>